<feature type="compositionally biased region" description="Basic and acidic residues" evidence="1">
    <location>
        <begin position="23"/>
        <end position="43"/>
    </location>
</feature>
<dbReference type="EMBL" id="JAUSVF010000002">
    <property type="protein sequence ID" value="MDQ0322283.1"/>
    <property type="molecule type" value="Genomic_DNA"/>
</dbReference>
<protein>
    <submittedName>
        <fullName evidence="2">Uncharacterized protein</fullName>
    </submittedName>
</protein>
<gene>
    <name evidence="2" type="ORF">QO002_004489</name>
</gene>
<name>A0ABU0BWF0_9HYPH</name>
<proteinExistence type="predicted"/>
<feature type="region of interest" description="Disordered" evidence="1">
    <location>
        <begin position="1"/>
        <end position="58"/>
    </location>
</feature>
<dbReference type="Proteomes" id="UP001230207">
    <property type="component" value="Unassembled WGS sequence"/>
</dbReference>
<dbReference type="RefSeq" id="WP_307233838.1">
    <property type="nucleotide sequence ID" value="NZ_JAUSVF010000002.1"/>
</dbReference>
<accession>A0ABU0BWF0</accession>
<evidence type="ECO:0000313" key="3">
    <source>
        <dbReference type="Proteomes" id="UP001230207"/>
    </source>
</evidence>
<evidence type="ECO:0000256" key="1">
    <source>
        <dbReference type="SAM" id="MobiDB-lite"/>
    </source>
</evidence>
<sequence>MSIEDYAKSLLTEVAGKPASKTDVPESAKDDRAEKPEPNKPDPEEVQYPGYFEGHGRL</sequence>
<reference evidence="2 3" key="1">
    <citation type="submission" date="2023-07" db="EMBL/GenBank/DDBJ databases">
        <title>Genomic Encyclopedia of Type Strains, Phase IV (KMG-IV): sequencing the most valuable type-strain genomes for metagenomic binning, comparative biology and taxonomic classification.</title>
        <authorList>
            <person name="Goeker M."/>
        </authorList>
    </citation>
    <scope>NUCLEOTIDE SEQUENCE [LARGE SCALE GENOMIC DNA]</scope>
    <source>
        <strain evidence="2 3">DSM 1112</strain>
    </source>
</reference>
<comment type="caution">
    <text evidence="2">The sequence shown here is derived from an EMBL/GenBank/DDBJ whole genome shotgun (WGS) entry which is preliminary data.</text>
</comment>
<keyword evidence="3" id="KW-1185">Reference proteome</keyword>
<evidence type="ECO:0000313" key="2">
    <source>
        <dbReference type="EMBL" id="MDQ0322283.1"/>
    </source>
</evidence>
<organism evidence="2 3">
    <name type="scientific">Pararhizobium capsulatum DSM 1112</name>
    <dbReference type="NCBI Taxonomy" id="1121113"/>
    <lineage>
        <taxon>Bacteria</taxon>
        <taxon>Pseudomonadati</taxon>
        <taxon>Pseudomonadota</taxon>
        <taxon>Alphaproteobacteria</taxon>
        <taxon>Hyphomicrobiales</taxon>
        <taxon>Rhizobiaceae</taxon>
        <taxon>Rhizobium/Agrobacterium group</taxon>
        <taxon>Pararhizobium</taxon>
    </lineage>
</organism>